<dbReference type="PIRSF" id="PIRSF015665">
    <property type="entry name" value="CHOPT"/>
    <property type="match status" value="1"/>
</dbReference>
<dbReference type="GO" id="GO:0016780">
    <property type="term" value="F:phosphotransferase activity, for other substituted phosphate groups"/>
    <property type="evidence" value="ECO:0007669"/>
    <property type="project" value="InterPro"/>
</dbReference>
<feature type="transmembrane region" description="Helical" evidence="6">
    <location>
        <begin position="44"/>
        <end position="66"/>
    </location>
</feature>
<dbReference type="InterPro" id="IPR014472">
    <property type="entry name" value="CHOPT"/>
</dbReference>
<dbReference type="InterPro" id="IPR048254">
    <property type="entry name" value="CDP_ALCOHOL_P_TRANSF_CS"/>
</dbReference>
<dbReference type="PANTHER" id="PTHR10414">
    <property type="entry name" value="ETHANOLAMINEPHOSPHOTRANSFERASE"/>
    <property type="match status" value="1"/>
</dbReference>
<dbReference type="InterPro" id="IPR000462">
    <property type="entry name" value="CDP-OH_P_trans"/>
</dbReference>
<dbReference type="Gene3D" id="1.20.120.1760">
    <property type="match status" value="1"/>
</dbReference>
<evidence type="ECO:0000256" key="1">
    <source>
        <dbReference type="ARBA" id="ARBA00004370"/>
    </source>
</evidence>
<evidence type="ECO:0000256" key="4">
    <source>
        <dbReference type="ARBA" id="ARBA00023136"/>
    </source>
</evidence>
<accession>A0A7S3FZK0</accession>
<proteinExistence type="inferred from homology"/>
<dbReference type="InterPro" id="IPR043130">
    <property type="entry name" value="CDP-OH_PTrfase_TM_dom"/>
</dbReference>
<comment type="similarity">
    <text evidence="2 5">Belongs to the CDP-alcohol phosphatidyltransferase class-I family.</text>
</comment>
<dbReference type="PROSITE" id="PS00379">
    <property type="entry name" value="CDP_ALCOHOL_P_TRANSF"/>
    <property type="match status" value="1"/>
</dbReference>
<keyword evidence="6" id="KW-0812">Transmembrane</keyword>
<dbReference type="PANTHER" id="PTHR10414:SF37">
    <property type="entry name" value="BB IN A BOXCAR, ISOFORM C"/>
    <property type="match status" value="1"/>
</dbReference>
<evidence type="ECO:0000313" key="7">
    <source>
        <dbReference type="EMBL" id="CAE0242289.1"/>
    </source>
</evidence>
<gene>
    <name evidence="7" type="ORF">PBIL07802_LOCUS4453</name>
</gene>
<organism evidence="7">
    <name type="scientific">Palpitomonas bilix</name>
    <dbReference type="NCBI Taxonomy" id="652834"/>
    <lineage>
        <taxon>Eukaryota</taxon>
        <taxon>Eukaryota incertae sedis</taxon>
    </lineage>
</organism>
<name>A0A7S3FZK0_9EUKA</name>
<feature type="transmembrane region" description="Helical" evidence="6">
    <location>
        <begin position="271"/>
        <end position="290"/>
    </location>
</feature>
<reference evidence="7" key="1">
    <citation type="submission" date="2021-01" db="EMBL/GenBank/DDBJ databases">
        <authorList>
            <person name="Corre E."/>
            <person name="Pelletier E."/>
            <person name="Niang G."/>
            <person name="Scheremetjew M."/>
            <person name="Finn R."/>
            <person name="Kale V."/>
            <person name="Holt S."/>
            <person name="Cochrane G."/>
            <person name="Meng A."/>
            <person name="Brown T."/>
            <person name="Cohen L."/>
        </authorList>
    </citation>
    <scope>NUCLEOTIDE SEQUENCE</scope>
    <source>
        <strain evidence="7">NIES-2562</strain>
    </source>
</reference>
<comment type="subcellular location">
    <subcellularLocation>
        <location evidence="1">Membrane</location>
    </subcellularLocation>
</comment>
<dbReference type="GO" id="GO:0016020">
    <property type="term" value="C:membrane"/>
    <property type="evidence" value="ECO:0007669"/>
    <property type="project" value="UniProtKB-SubCell"/>
</dbReference>
<keyword evidence="3 5" id="KW-0808">Transferase</keyword>
<dbReference type="AlphaFoldDB" id="A0A7S3FZK0"/>
<evidence type="ECO:0000256" key="5">
    <source>
        <dbReference type="RuleBase" id="RU003750"/>
    </source>
</evidence>
<evidence type="ECO:0000256" key="6">
    <source>
        <dbReference type="SAM" id="Phobius"/>
    </source>
</evidence>
<feature type="transmembrane region" description="Helical" evidence="6">
    <location>
        <begin position="229"/>
        <end position="251"/>
    </location>
</feature>
<evidence type="ECO:0000256" key="2">
    <source>
        <dbReference type="ARBA" id="ARBA00010441"/>
    </source>
</evidence>
<keyword evidence="6" id="KW-1133">Transmembrane helix</keyword>
<dbReference type="Pfam" id="PF01066">
    <property type="entry name" value="CDP-OH_P_transf"/>
    <property type="match status" value="1"/>
</dbReference>
<feature type="transmembrane region" description="Helical" evidence="6">
    <location>
        <begin position="330"/>
        <end position="350"/>
    </location>
</feature>
<feature type="transmembrane region" description="Helical" evidence="6">
    <location>
        <begin position="362"/>
        <end position="380"/>
    </location>
</feature>
<keyword evidence="4 6" id="KW-0472">Membrane</keyword>
<dbReference type="GO" id="GO:0008654">
    <property type="term" value="P:phospholipid biosynthetic process"/>
    <property type="evidence" value="ECO:0007669"/>
    <property type="project" value="InterPro"/>
</dbReference>
<dbReference type="EMBL" id="HBIB01007075">
    <property type="protein sequence ID" value="CAE0242289.1"/>
    <property type="molecule type" value="Transcribed_RNA"/>
</dbReference>
<protein>
    <submittedName>
        <fullName evidence="7">Uncharacterized protein</fullName>
    </submittedName>
</protein>
<sequence length="403" mass="44573">MALLSAKDREMLTKYKYKGINESITEPYLIPFWNWLVQFLPTWLAPNAVTFSAFVAVAIAYIVAAFYQPEYEGEAPAWIQPMCLFALWFFQTMDNLDGRQARRLKASSPLGDFFDHAVDVTCLQYSIQCVLSGMHVGPGWMIFFLTQVAYCQHFFEFWDTIHTREIYLGPVSITEAQLLLMAVHVINMVGGAAFWTQEMPTVQAVLETIFVPLLGPKPFGEHSIRLNEITVLVVGGFEVLAGISGSLGRVYKRLNKKTIGQSSGASFSSALVELHPLLMVVAGNLTWALYSPADVLHSHSRAFVIGAGALGVNVAAAQILPYITQSRPKFLNGTFVTLVFIPILANIYVAQTSGQPLFDDAVAVYAVAVFALVHLIIFFTRITLEISGHLDIPVFTVPRPKAS</sequence>
<feature type="transmembrane region" description="Helical" evidence="6">
    <location>
        <begin position="302"/>
        <end position="323"/>
    </location>
</feature>
<evidence type="ECO:0000256" key="3">
    <source>
        <dbReference type="ARBA" id="ARBA00022679"/>
    </source>
</evidence>